<dbReference type="RefSeq" id="WP_170245165.1">
    <property type="nucleotide sequence ID" value="NZ_BJZO01000171.1"/>
</dbReference>
<sequence length="182" mass="19354">MDKTEENQCDNGNSEQFRVSDAFVPGSASKLGTRIGVVCGRVGWDVAAQASGKSVKQLRRYVQGGDPPASVLEGLARISDISVQWLVTGCGPMMSSDSQPHQALDEDLMARVVDGISKTYKEVGARIAPVDLGRLAARIANDIVAVSDGPDDWPGALKMALRTLARDLRATPVESNSTKRSA</sequence>
<gene>
    <name evidence="1" type="ORF">ROR02_31820</name>
</gene>
<evidence type="ECO:0000313" key="1">
    <source>
        <dbReference type="EMBL" id="GEO83051.1"/>
    </source>
</evidence>
<proteinExistence type="predicted"/>
<reference evidence="1 2" key="1">
    <citation type="submission" date="2019-07" db="EMBL/GenBank/DDBJ databases">
        <title>Whole genome shotgun sequence of Rhodospirillum oryzae NBRC 107573.</title>
        <authorList>
            <person name="Hosoyama A."/>
            <person name="Uohara A."/>
            <person name="Ohji S."/>
            <person name="Ichikawa N."/>
        </authorList>
    </citation>
    <scope>NUCLEOTIDE SEQUENCE [LARGE SCALE GENOMIC DNA]</scope>
    <source>
        <strain evidence="1 2">NBRC 107573</strain>
    </source>
</reference>
<accession>A0A512HC93</accession>
<dbReference type="EMBL" id="BJZO01000171">
    <property type="protein sequence ID" value="GEO83051.1"/>
    <property type="molecule type" value="Genomic_DNA"/>
</dbReference>
<protein>
    <submittedName>
        <fullName evidence="1">Uncharacterized protein</fullName>
    </submittedName>
</protein>
<keyword evidence="2" id="KW-1185">Reference proteome</keyword>
<dbReference type="Proteomes" id="UP000321567">
    <property type="component" value="Unassembled WGS sequence"/>
</dbReference>
<evidence type="ECO:0000313" key="2">
    <source>
        <dbReference type="Proteomes" id="UP000321567"/>
    </source>
</evidence>
<dbReference type="AlphaFoldDB" id="A0A512HC93"/>
<comment type="caution">
    <text evidence="1">The sequence shown here is derived from an EMBL/GenBank/DDBJ whole genome shotgun (WGS) entry which is preliminary data.</text>
</comment>
<name>A0A512HC93_9PROT</name>
<organism evidence="1 2">
    <name type="scientific">Pararhodospirillum oryzae</name>
    <dbReference type="NCBI Taxonomy" id="478448"/>
    <lineage>
        <taxon>Bacteria</taxon>
        <taxon>Pseudomonadati</taxon>
        <taxon>Pseudomonadota</taxon>
        <taxon>Alphaproteobacteria</taxon>
        <taxon>Rhodospirillales</taxon>
        <taxon>Rhodospirillaceae</taxon>
        <taxon>Pararhodospirillum</taxon>
    </lineage>
</organism>